<protein>
    <submittedName>
        <fullName evidence="2">Uncharacterized protein</fullName>
    </submittedName>
</protein>
<name>A0A0E3T5S5_9CAUD</name>
<feature type="region of interest" description="Disordered" evidence="1">
    <location>
        <begin position="265"/>
        <end position="288"/>
    </location>
</feature>
<reference evidence="2 3" key="1">
    <citation type="journal article" date="2015" name="Sci. Rep.">
        <title>Bacteriophages of wastewater foaming-associated filamentous Gordonia reduce host levels in raw activated sludge.</title>
        <authorList>
            <person name="Liu M."/>
            <person name="Gill J.J."/>
            <person name="Young R."/>
            <person name="Summer E.J."/>
        </authorList>
    </citation>
    <scope>NUCLEOTIDE SEQUENCE [LARGE SCALE GENOMIC DNA]</scope>
</reference>
<accession>A0A0E3T5S5</accession>
<evidence type="ECO:0000313" key="2">
    <source>
        <dbReference type="EMBL" id="AKC02806.1"/>
    </source>
</evidence>
<dbReference type="KEGG" id="vg:26795113"/>
<dbReference type="EMBL" id="KP790008">
    <property type="protein sequence ID" value="AKC02806.1"/>
    <property type="molecule type" value="Genomic_DNA"/>
</dbReference>
<proteinExistence type="predicted"/>
<dbReference type="Proteomes" id="UP000033020">
    <property type="component" value="Segment"/>
</dbReference>
<keyword evidence="3" id="KW-1185">Reference proteome</keyword>
<sequence length="288" mass="32705">MVNTSQLSSQTFPQFNAAFKPKTSGNYGRSLYGYERIYIDHKHGRFVSSSGPESQFLKVAGKTAMRELHVYGLTVIRTRQMWPKFNDSAFAADGGKIAMKGKQCISLDGDIGHPLNDFPHTQFDIGLGKYLENDKSKALCETCPFTKWSQDGKHGPLCQPHWYIPIIPLDYVEKDYNMDEVPAILDLTQSGITSFKKFFSHNAKQRVLFYRPMAIKLGMVQKNDTRFSRPEFSSSRNAKFNGDLDRRKIYMTYWSRKISSEFKDEKNIPNMSGSKSSGFVALKPSSGV</sequence>
<evidence type="ECO:0000313" key="3">
    <source>
        <dbReference type="Proteomes" id="UP000033020"/>
    </source>
</evidence>
<dbReference type="RefSeq" id="YP_009223974.1">
    <property type="nucleotide sequence ID" value="NC_029074.1"/>
</dbReference>
<evidence type="ECO:0000256" key="1">
    <source>
        <dbReference type="SAM" id="MobiDB-lite"/>
    </source>
</evidence>
<dbReference type="GeneID" id="26795113"/>
<organism evidence="2 3">
    <name type="scientific">Gordonia phage GordTnk2</name>
    <dbReference type="NCBI Taxonomy" id="1622192"/>
    <lineage>
        <taxon>Viruses</taxon>
        <taxon>Duplodnaviria</taxon>
        <taxon>Heunggongvirae</taxon>
        <taxon>Uroviricota</taxon>
        <taxon>Caudoviricetes</taxon>
        <taxon>Gordtnkvirus</taxon>
        <taxon>Gordtnkvirus gordtnk2</taxon>
    </lineage>
</organism>
<gene>
    <name evidence="2" type="ORF">GordTnk2_66</name>
</gene>